<dbReference type="GO" id="GO:0042597">
    <property type="term" value="C:periplasmic space"/>
    <property type="evidence" value="ECO:0007669"/>
    <property type="project" value="UniProtKB-SubCell"/>
</dbReference>
<keyword evidence="5 13" id="KW-0479">Metal-binding</keyword>
<evidence type="ECO:0000256" key="8">
    <source>
        <dbReference type="ARBA" id="ARBA00022982"/>
    </source>
</evidence>
<evidence type="ECO:0000313" key="17">
    <source>
        <dbReference type="Proteomes" id="UP000275394"/>
    </source>
</evidence>
<dbReference type="RefSeq" id="WP_123710829.1">
    <property type="nucleotide sequence ID" value="NZ_RKHR01000003.1"/>
</dbReference>
<dbReference type="Proteomes" id="UP000275394">
    <property type="component" value="Unassembled WGS sequence"/>
</dbReference>
<keyword evidence="3" id="KW-0813">Transport</keyword>
<dbReference type="PROSITE" id="PS51007">
    <property type="entry name" value="CYTC"/>
    <property type="match status" value="2"/>
</dbReference>
<keyword evidence="16" id="KW-0575">Peroxidase</keyword>
<comment type="subcellular location">
    <subcellularLocation>
        <location evidence="1">Periplasm</location>
    </subcellularLocation>
</comment>
<accession>A0A3N2DYC1</accession>
<comment type="pathway">
    <text evidence="2">One-carbon metabolism; methylamine degradation.</text>
</comment>
<evidence type="ECO:0000313" key="16">
    <source>
        <dbReference type="EMBL" id="ROS04866.1"/>
    </source>
</evidence>
<keyword evidence="8" id="KW-0249">Electron transport</keyword>
<evidence type="ECO:0000256" key="9">
    <source>
        <dbReference type="ARBA" id="ARBA00023002"/>
    </source>
</evidence>
<reference evidence="16 17" key="1">
    <citation type="submission" date="2018-11" db="EMBL/GenBank/DDBJ databases">
        <title>Genomic Encyclopedia of Type Strains, Phase IV (KMG-IV): sequencing the most valuable type-strain genomes for metagenomic binning, comparative biology and taxonomic classification.</title>
        <authorList>
            <person name="Goeker M."/>
        </authorList>
    </citation>
    <scope>NUCLEOTIDE SEQUENCE [LARGE SCALE GENOMIC DNA]</scope>
    <source>
        <strain evidence="16 17">DSM 100316</strain>
    </source>
</reference>
<keyword evidence="9" id="KW-0560">Oxidoreductase</keyword>
<evidence type="ECO:0000256" key="11">
    <source>
        <dbReference type="ARBA" id="ARBA00058991"/>
    </source>
</evidence>
<gene>
    <name evidence="16" type="ORF">EDC56_0382</name>
</gene>
<comment type="function">
    <text evidence="11">Involved in methylamine metabolism. Essential for the maturation of the beta subunit of MADH, presumably via a step in the biosynthesis of tryptophan tryptophylquinone (TTQ), the cofactor of MADH.</text>
</comment>
<proteinExistence type="predicted"/>
<feature type="domain" description="Cytochrome c" evidence="15">
    <location>
        <begin position="98"/>
        <end position="225"/>
    </location>
</feature>
<feature type="domain" description="Cytochrome c" evidence="15">
    <location>
        <begin position="252"/>
        <end position="383"/>
    </location>
</feature>
<evidence type="ECO:0000256" key="12">
    <source>
        <dbReference type="ARBA" id="ARBA00073576"/>
    </source>
</evidence>
<evidence type="ECO:0000256" key="13">
    <source>
        <dbReference type="PROSITE-ProRule" id="PRU00433"/>
    </source>
</evidence>
<dbReference type="PANTHER" id="PTHR30600">
    <property type="entry name" value="CYTOCHROME C PEROXIDASE-RELATED"/>
    <property type="match status" value="1"/>
</dbReference>
<keyword evidence="7" id="KW-0574">Periplasm</keyword>
<dbReference type="Pfam" id="PF03150">
    <property type="entry name" value="CCP_MauG"/>
    <property type="match status" value="1"/>
</dbReference>
<dbReference type="InterPro" id="IPR004852">
    <property type="entry name" value="Di-haem_cyt_c_peroxidsae"/>
</dbReference>
<name>A0A3N2DYC1_9GAMM</name>
<dbReference type="GO" id="GO:0009055">
    <property type="term" value="F:electron transfer activity"/>
    <property type="evidence" value="ECO:0007669"/>
    <property type="project" value="InterPro"/>
</dbReference>
<dbReference type="FunFam" id="1.10.760.10:FF:000019">
    <property type="entry name" value="Di-heme cytochrome C peroxidase"/>
    <property type="match status" value="1"/>
</dbReference>
<dbReference type="Gene3D" id="1.10.760.10">
    <property type="entry name" value="Cytochrome c-like domain"/>
    <property type="match status" value="2"/>
</dbReference>
<dbReference type="SUPFAM" id="SSF46626">
    <property type="entry name" value="Cytochrome c"/>
    <property type="match status" value="2"/>
</dbReference>
<dbReference type="GO" id="GO:0004130">
    <property type="term" value="F:cytochrome-c peroxidase activity"/>
    <property type="evidence" value="ECO:0007669"/>
    <property type="project" value="TreeGrafter"/>
</dbReference>
<evidence type="ECO:0000256" key="4">
    <source>
        <dbReference type="ARBA" id="ARBA00022617"/>
    </source>
</evidence>
<dbReference type="GO" id="GO:0046872">
    <property type="term" value="F:metal ion binding"/>
    <property type="evidence" value="ECO:0007669"/>
    <property type="project" value="UniProtKB-KW"/>
</dbReference>
<keyword evidence="17" id="KW-1185">Reference proteome</keyword>
<evidence type="ECO:0000256" key="2">
    <source>
        <dbReference type="ARBA" id="ARBA00004856"/>
    </source>
</evidence>
<evidence type="ECO:0000256" key="14">
    <source>
        <dbReference type="SAM" id="SignalP"/>
    </source>
</evidence>
<protein>
    <recommendedName>
        <fullName evidence="12">Methylamine utilization protein MauG</fullName>
    </recommendedName>
</protein>
<evidence type="ECO:0000256" key="6">
    <source>
        <dbReference type="ARBA" id="ARBA00022729"/>
    </source>
</evidence>
<dbReference type="AlphaFoldDB" id="A0A3N2DYC1"/>
<evidence type="ECO:0000259" key="15">
    <source>
        <dbReference type="PROSITE" id="PS51007"/>
    </source>
</evidence>
<feature type="chain" id="PRO_5018054187" description="Methylamine utilization protein MauG" evidence="14">
    <location>
        <begin position="30"/>
        <end position="408"/>
    </location>
</feature>
<evidence type="ECO:0000256" key="7">
    <source>
        <dbReference type="ARBA" id="ARBA00022764"/>
    </source>
</evidence>
<dbReference type="EMBL" id="RKHR01000003">
    <property type="protein sequence ID" value="ROS04866.1"/>
    <property type="molecule type" value="Genomic_DNA"/>
</dbReference>
<evidence type="ECO:0000256" key="5">
    <source>
        <dbReference type="ARBA" id="ARBA00022723"/>
    </source>
</evidence>
<keyword evidence="4 13" id="KW-0349">Heme</keyword>
<dbReference type="OrthoDB" id="9805202at2"/>
<evidence type="ECO:0000256" key="3">
    <source>
        <dbReference type="ARBA" id="ARBA00022448"/>
    </source>
</evidence>
<dbReference type="InterPro" id="IPR009056">
    <property type="entry name" value="Cyt_c-like_dom"/>
</dbReference>
<evidence type="ECO:0000256" key="1">
    <source>
        <dbReference type="ARBA" id="ARBA00004418"/>
    </source>
</evidence>
<keyword evidence="10 13" id="KW-0408">Iron</keyword>
<evidence type="ECO:0000256" key="10">
    <source>
        <dbReference type="ARBA" id="ARBA00023004"/>
    </source>
</evidence>
<dbReference type="GO" id="GO:0020037">
    <property type="term" value="F:heme binding"/>
    <property type="evidence" value="ECO:0007669"/>
    <property type="project" value="InterPro"/>
</dbReference>
<dbReference type="PANTHER" id="PTHR30600:SF10">
    <property type="entry name" value="BLL6722 PROTEIN"/>
    <property type="match status" value="1"/>
</dbReference>
<dbReference type="InterPro" id="IPR051395">
    <property type="entry name" value="Cytochrome_c_Peroxidase/MauG"/>
</dbReference>
<dbReference type="InterPro" id="IPR036909">
    <property type="entry name" value="Cyt_c-like_dom_sf"/>
</dbReference>
<keyword evidence="6 14" id="KW-0732">Signal</keyword>
<comment type="caution">
    <text evidence="16">The sequence shown here is derived from an EMBL/GenBank/DDBJ whole genome shotgun (WGS) entry which is preliminary data.</text>
</comment>
<organism evidence="16 17">
    <name type="scientific">Sinobacterium caligoides</name>
    <dbReference type="NCBI Taxonomy" id="933926"/>
    <lineage>
        <taxon>Bacteria</taxon>
        <taxon>Pseudomonadati</taxon>
        <taxon>Pseudomonadota</taxon>
        <taxon>Gammaproteobacteria</taxon>
        <taxon>Cellvibrionales</taxon>
        <taxon>Spongiibacteraceae</taxon>
        <taxon>Sinobacterium</taxon>
    </lineage>
</organism>
<feature type="signal peptide" evidence="14">
    <location>
        <begin position="1"/>
        <end position="29"/>
    </location>
</feature>
<sequence>MFRHLRYLIVGFSLAASALLALAFQAVLAADSTPAATPASTSVDALSLNDHCPAGFELTSVGCELRTLYQNYQSLENKGLGGLQIALPPGYRDGFSPQQIDLGRYLFFDPLLSANGKMSCATCHDPDQGFSDGMGRSLGGDGKLLQRSAPTLWNVAFLDKLFWDARADSLEEQAEEPLFDSHEMNNTPEGLLAALNNNEVYRRMFGEAYAEEEKLITLPQVLTAITAFQSTLISLNSRYDQYAHGYADALNEDEKAGLNVFRSFVARCGECHTPPLFTNQQMAVIGTPEPVGMPRDVGAEKVTGIKSQRGSFKVPSLRNIALTAPYMHSGRFATLREAVEFYTQGRGHAVPEGEHLNIHWHIWEPNLTDDELDRVVDFLQTLTDESFKPAVPALLPSGLPLAHGQYRR</sequence>